<evidence type="ECO:0000256" key="3">
    <source>
        <dbReference type="ARBA" id="ARBA00022519"/>
    </source>
</evidence>
<feature type="transmembrane region" description="Helical" evidence="7">
    <location>
        <begin position="484"/>
        <end position="504"/>
    </location>
</feature>
<evidence type="ECO:0000256" key="4">
    <source>
        <dbReference type="ARBA" id="ARBA00022692"/>
    </source>
</evidence>
<evidence type="ECO:0000256" key="5">
    <source>
        <dbReference type="ARBA" id="ARBA00022989"/>
    </source>
</evidence>
<keyword evidence="4 7" id="KW-0812">Transmembrane</keyword>
<name>A0ABP4H3L1_9PSEU</name>
<keyword evidence="5 7" id="KW-1133">Transmembrane helix</keyword>
<feature type="transmembrane region" description="Helical" evidence="7">
    <location>
        <begin position="247"/>
        <end position="267"/>
    </location>
</feature>
<dbReference type="PANTHER" id="PTHR33362">
    <property type="entry name" value="SIALIC ACID TRAP TRANSPORTER PERMEASE PROTEIN SIAT-RELATED"/>
    <property type="match status" value="1"/>
</dbReference>
<comment type="caution">
    <text evidence="9">The sequence shown here is derived from an EMBL/GenBank/DDBJ whole genome shotgun (WGS) entry which is preliminary data.</text>
</comment>
<dbReference type="PANTHER" id="PTHR33362:SF5">
    <property type="entry name" value="C4-DICARBOXYLATE TRAP TRANSPORTER LARGE PERMEASE PROTEIN DCTM"/>
    <property type="match status" value="1"/>
</dbReference>
<evidence type="ECO:0000256" key="6">
    <source>
        <dbReference type="ARBA" id="ARBA00023136"/>
    </source>
</evidence>
<keyword evidence="3" id="KW-0997">Cell inner membrane</keyword>
<evidence type="ECO:0000259" key="8">
    <source>
        <dbReference type="Pfam" id="PF06808"/>
    </source>
</evidence>
<keyword evidence="10" id="KW-1185">Reference proteome</keyword>
<feature type="transmembrane region" description="Helical" evidence="7">
    <location>
        <begin position="397"/>
        <end position="426"/>
    </location>
</feature>
<dbReference type="Proteomes" id="UP001500653">
    <property type="component" value="Unassembled WGS sequence"/>
</dbReference>
<feature type="transmembrane region" description="Helical" evidence="7">
    <location>
        <begin position="321"/>
        <end position="337"/>
    </location>
</feature>
<comment type="subcellular location">
    <subcellularLocation>
        <location evidence="1">Cell inner membrane</location>
        <topology evidence="1">Multi-pass membrane protein</topology>
    </subcellularLocation>
</comment>
<sequence length="517" mass="54897">MKLVQEQTPGAAPALDKKVPIGESTNRADDIRHGGAGPGGPSVVRVATRLLPYLIIALCVWLMFSGRLISEGVGGTAFVLMLTLILIKVPVAISMIAAAGLGMWAIEGREAAWSVLTKVPYESVAQWSFTVLPMYILMGLLLWKSGVTERLYNAGRTWLNWLPGGLAIGTNVAGTGMASISGSTIGSTYALGRIGIPEMLKAGYDRRLAVGSVLVAGLPGHLIPPSIMMVIYAGIAETPVGPQLLSGIVPGIVVSVMYSLMIVLLSIGRSSKSGRSAAAATETRVSWSQRFASLKAVWLVPFLILVVIGGLYTGLFTATESGAVGALLALVAMFWIKRGDRPASAAREAISGTLQSAGIIFFLIIGAYVLSDMLSITGIGAAFTDWVSGLELGRVEFLLVMLVAYLVMGTVMDPLSMMVLTIPLLIPTLEALDISLLWYGVFAVFMGELAIITPPVGLLLYIVENIGREKEVNLGHSISLKDCMVAQLWFLPVTLVVALIFIFFPEIATFLPEGMSP</sequence>
<protein>
    <submittedName>
        <fullName evidence="9">TRAP transporter large permease</fullName>
    </submittedName>
</protein>
<proteinExistence type="predicted"/>
<dbReference type="EMBL" id="BAAALN010000016">
    <property type="protein sequence ID" value="GAA1248959.1"/>
    <property type="molecule type" value="Genomic_DNA"/>
</dbReference>
<gene>
    <name evidence="9" type="ORF">GCM10009676_39190</name>
</gene>
<evidence type="ECO:0000313" key="9">
    <source>
        <dbReference type="EMBL" id="GAA1248959.1"/>
    </source>
</evidence>
<evidence type="ECO:0000256" key="7">
    <source>
        <dbReference type="SAM" id="Phobius"/>
    </source>
</evidence>
<feature type="transmembrane region" description="Helical" evidence="7">
    <location>
        <begin position="50"/>
        <end position="70"/>
    </location>
</feature>
<feature type="transmembrane region" description="Helical" evidence="7">
    <location>
        <begin position="208"/>
        <end position="235"/>
    </location>
</feature>
<organism evidence="9 10">
    <name type="scientific">Prauserella halophila</name>
    <dbReference type="NCBI Taxonomy" id="185641"/>
    <lineage>
        <taxon>Bacteria</taxon>
        <taxon>Bacillati</taxon>
        <taxon>Actinomycetota</taxon>
        <taxon>Actinomycetes</taxon>
        <taxon>Pseudonocardiales</taxon>
        <taxon>Pseudonocardiaceae</taxon>
        <taxon>Prauserella</taxon>
    </lineage>
</organism>
<dbReference type="InterPro" id="IPR004681">
    <property type="entry name" value="TRAP_DctM"/>
</dbReference>
<keyword evidence="2" id="KW-1003">Cell membrane</keyword>
<feature type="transmembrane region" description="Helical" evidence="7">
    <location>
        <begin position="438"/>
        <end position="463"/>
    </location>
</feature>
<evidence type="ECO:0000313" key="10">
    <source>
        <dbReference type="Proteomes" id="UP001500653"/>
    </source>
</evidence>
<dbReference type="Pfam" id="PF06808">
    <property type="entry name" value="DctM"/>
    <property type="match status" value="1"/>
</dbReference>
<feature type="domain" description="TRAP C4-dicarboxylate transport system permease DctM subunit" evidence="8">
    <location>
        <begin position="78"/>
        <end position="507"/>
    </location>
</feature>
<evidence type="ECO:0000256" key="1">
    <source>
        <dbReference type="ARBA" id="ARBA00004429"/>
    </source>
</evidence>
<keyword evidence="6 7" id="KW-0472">Membrane</keyword>
<accession>A0ABP4H3L1</accession>
<reference evidence="10" key="1">
    <citation type="journal article" date="2019" name="Int. J. Syst. Evol. Microbiol.">
        <title>The Global Catalogue of Microorganisms (GCM) 10K type strain sequencing project: providing services to taxonomists for standard genome sequencing and annotation.</title>
        <authorList>
            <consortium name="The Broad Institute Genomics Platform"/>
            <consortium name="The Broad Institute Genome Sequencing Center for Infectious Disease"/>
            <person name="Wu L."/>
            <person name="Ma J."/>
        </authorList>
    </citation>
    <scope>NUCLEOTIDE SEQUENCE [LARGE SCALE GENOMIC DNA]</scope>
    <source>
        <strain evidence="10">JCM 13023</strain>
    </source>
</reference>
<feature type="transmembrane region" description="Helical" evidence="7">
    <location>
        <begin position="124"/>
        <end position="143"/>
    </location>
</feature>
<feature type="transmembrane region" description="Helical" evidence="7">
    <location>
        <begin position="349"/>
        <end position="367"/>
    </location>
</feature>
<evidence type="ECO:0000256" key="2">
    <source>
        <dbReference type="ARBA" id="ARBA00022475"/>
    </source>
</evidence>
<feature type="transmembrane region" description="Helical" evidence="7">
    <location>
        <begin position="296"/>
        <end position="315"/>
    </location>
</feature>
<feature type="transmembrane region" description="Helical" evidence="7">
    <location>
        <begin position="77"/>
        <end position="104"/>
    </location>
</feature>
<dbReference type="InterPro" id="IPR010656">
    <property type="entry name" value="DctM"/>
</dbReference>
<dbReference type="RefSeq" id="WP_253865808.1">
    <property type="nucleotide sequence ID" value="NZ_BAAALN010000016.1"/>
</dbReference>